<dbReference type="Pfam" id="PF07517">
    <property type="entry name" value="SecA_DEAD"/>
    <property type="match status" value="1"/>
</dbReference>
<name>A0A9W7L9Q6_9STRA</name>
<dbReference type="GO" id="GO:0006886">
    <property type="term" value="P:intracellular protein transport"/>
    <property type="evidence" value="ECO:0007669"/>
    <property type="project" value="InterPro"/>
</dbReference>
<dbReference type="InterPro" id="IPR011115">
    <property type="entry name" value="SecA_DEAD"/>
</dbReference>
<evidence type="ECO:0000256" key="2">
    <source>
        <dbReference type="ARBA" id="ARBA00023010"/>
    </source>
</evidence>
<keyword evidence="1" id="KW-0813">Transport</keyword>
<dbReference type="GO" id="GO:0005524">
    <property type="term" value="F:ATP binding"/>
    <property type="evidence" value="ECO:0007669"/>
    <property type="project" value="InterPro"/>
</dbReference>
<evidence type="ECO:0000259" key="3">
    <source>
        <dbReference type="PROSITE" id="PS51196"/>
    </source>
</evidence>
<dbReference type="Gene3D" id="3.40.50.300">
    <property type="entry name" value="P-loop containing nucleotide triphosphate hydrolases"/>
    <property type="match status" value="1"/>
</dbReference>
<dbReference type="SMART" id="SM00958">
    <property type="entry name" value="SecA_PP_bind"/>
    <property type="match status" value="1"/>
</dbReference>
<dbReference type="PANTHER" id="PTHR30612:SF0">
    <property type="entry name" value="CHLOROPLAST PROTEIN-TRANSPORTING ATPASE"/>
    <property type="match status" value="1"/>
</dbReference>
<dbReference type="GO" id="GO:0016020">
    <property type="term" value="C:membrane"/>
    <property type="evidence" value="ECO:0007669"/>
    <property type="project" value="InterPro"/>
</dbReference>
<keyword evidence="5" id="KW-1185">Reference proteome</keyword>
<gene>
    <name evidence="4" type="ORF">TrCOL_g378</name>
</gene>
<feature type="domain" description="SecA family profile" evidence="3">
    <location>
        <begin position="1"/>
        <end position="222"/>
    </location>
</feature>
<dbReference type="InterPro" id="IPR036670">
    <property type="entry name" value="SecA_X-link_sf"/>
</dbReference>
<evidence type="ECO:0000313" key="5">
    <source>
        <dbReference type="Proteomes" id="UP001165065"/>
    </source>
</evidence>
<dbReference type="PROSITE" id="PS51196">
    <property type="entry name" value="SECA_MOTOR_DEAD"/>
    <property type="match status" value="1"/>
</dbReference>
<dbReference type="SUPFAM" id="SSF81767">
    <property type="entry name" value="Pre-protein crosslinking domain of SecA"/>
    <property type="match status" value="1"/>
</dbReference>
<dbReference type="GO" id="GO:0017038">
    <property type="term" value="P:protein import"/>
    <property type="evidence" value="ECO:0007669"/>
    <property type="project" value="InterPro"/>
</dbReference>
<sequence>MDAGLTEGVVGRVNGQVLNFLGVTTGLIQGGMAEDERRKQYDNDVVWVSKQEIGFDYLRDHLSMTKEGVVLGDDRVDRFCLVDEADSIFIDEARTPLIISESVDADGTKFANAKNLADNLQPKLHYDVDVKKKNAVLTEQCFMDPEKALGVDSLFEVKDGGSWVQYVTSAVMAKELFKPDVDYTIEGEMKDVKFEESVRMRGSGLVVGQSGRLGAEDWGESW</sequence>
<dbReference type="AlphaFoldDB" id="A0A9W7L9Q6"/>
<dbReference type="PANTHER" id="PTHR30612">
    <property type="entry name" value="SECA INNER MEMBRANE COMPONENT OF SEC PROTEIN SECRETION SYSTEM"/>
    <property type="match status" value="1"/>
</dbReference>
<keyword evidence="2" id="KW-0811">Translocation</keyword>
<dbReference type="GO" id="GO:0006605">
    <property type="term" value="P:protein targeting"/>
    <property type="evidence" value="ECO:0007669"/>
    <property type="project" value="InterPro"/>
</dbReference>
<dbReference type="SUPFAM" id="SSF52540">
    <property type="entry name" value="P-loop containing nucleoside triphosphate hydrolases"/>
    <property type="match status" value="1"/>
</dbReference>
<evidence type="ECO:0000256" key="1">
    <source>
        <dbReference type="ARBA" id="ARBA00022927"/>
    </source>
</evidence>
<dbReference type="InterPro" id="IPR027417">
    <property type="entry name" value="P-loop_NTPase"/>
</dbReference>
<comment type="caution">
    <text evidence="4">The sequence shown here is derived from an EMBL/GenBank/DDBJ whole genome shotgun (WGS) entry which is preliminary data.</text>
</comment>
<organism evidence="4 5">
    <name type="scientific">Triparma columacea</name>
    <dbReference type="NCBI Taxonomy" id="722753"/>
    <lineage>
        <taxon>Eukaryota</taxon>
        <taxon>Sar</taxon>
        <taxon>Stramenopiles</taxon>
        <taxon>Ochrophyta</taxon>
        <taxon>Bolidophyceae</taxon>
        <taxon>Parmales</taxon>
        <taxon>Triparmaceae</taxon>
        <taxon>Triparma</taxon>
    </lineage>
</organism>
<dbReference type="SMART" id="SM00957">
    <property type="entry name" value="SecA_DEAD"/>
    <property type="match status" value="1"/>
</dbReference>
<protein>
    <recommendedName>
        <fullName evidence="3">SecA family profile domain-containing protein</fullName>
    </recommendedName>
</protein>
<dbReference type="OrthoDB" id="27934at2759"/>
<dbReference type="Proteomes" id="UP001165065">
    <property type="component" value="Unassembled WGS sequence"/>
</dbReference>
<reference evidence="5" key="1">
    <citation type="journal article" date="2023" name="Commun. Biol.">
        <title>Genome analysis of Parmales, the sister group of diatoms, reveals the evolutionary specialization of diatoms from phago-mixotrophs to photoautotrophs.</title>
        <authorList>
            <person name="Ban H."/>
            <person name="Sato S."/>
            <person name="Yoshikawa S."/>
            <person name="Yamada K."/>
            <person name="Nakamura Y."/>
            <person name="Ichinomiya M."/>
            <person name="Sato N."/>
            <person name="Blanc-Mathieu R."/>
            <person name="Endo H."/>
            <person name="Kuwata A."/>
            <person name="Ogata H."/>
        </authorList>
    </citation>
    <scope>NUCLEOTIDE SEQUENCE [LARGE SCALE GENOMIC DNA]</scope>
</reference>
<dbReference type="EMBL" id="BRYA01001213">
    <property type="protein sequence ID" value="GMI40459.1"/>
    <property type="molecule type" value="Genomic_DNA"/>
</dbReference>
<proteinExistence type="predicted"/>
<keyword evidence="1" id="KW-0653">Protein transport</keyword>
<evidence type="ECO:0000313" key="4">
    <source>
        <dbReference type="EMBL" id="GMI40459.1"/>
    </source>
</evidence>
<dbReference type="InterPro" id="IPR011130">
    <property type="entry name" value="SecA_preprotein_X-link_dom"/>
</dbReference>
<dbReference type="InterPro" id="IPR014018">
    <property type="entry name" value="SecA_motor_DEAD"/>
</dbReference>
<accession>A0A9W7L9Q6</accession>
<dbReference type="InterPro" id="IPR000185">
    <property type="entry name" value="SecA"/>
</dbReference>